<organism evidence="1 2">
    <name type="scientific">Mycena rosella</name>
    <name type="common">Pink bonnet</name>
    <name type="synonym">Agaricus rosellus</name>
    <dbReference type="NCBI Taxonomy" id="1033263"/>
    <lineage>
        <taxon>Eukaryota</taxon>
        <taxon>Fungi</taxon>
        <taxon>Dikarya</taxon>
        <taxon>Basidiomycota</taxon>
        <taxon>Agaricomycotina</taxon>
        <taxon>Agaricomycetes</taxon>
        <taxon>Agaricomycetidae</taxon>
        <taxon>Agaricales</taxon>
        <taxon>Marasmiineae</taxon>
        <taxon>Mycenaceae</taxon>
        <taxon>Mycena</taxon>
    </lineage>
</organism>
<proteinExistence type="predicted"/>
<gene>
    <name evidence="1" type="ORF">B0H17DRAFT_1032835</name>
</gene>
<accession>A0AAD7GXV8</accession>
<name>A0AAD7GXV8_MYCRO</name>
<protein>
    <submittedName>
        <fullName evidence="1">Uncharacterized protein</fullName>
    </submittedName>
</protein>
<reference evidence="1" key="1">
    <citation type="submission" date="2023-03" db="EMBL/GenBank/DDBJ databases">
        <title>Massive genome expansion in bonnet fungi (Mycena s.s.) driven by repeated elements and novel gene families across ecological guilds.</title>
        <authorList>
            <consortium name="Lawrence Berkeley National Laboratory"/>
            <person name="Harder C.B."/>
            <person name="Miyauchi S."/>
            <person name="Viragh M."/>
            <person name="Kuo A."/>
            <person name="Thoen E."/>
            <person name="Andreopoulos B."/>
            <person name="Lu D."/>
            <person name="Skrede I."/>
            <person name="Drula E."/>
            <person name="Henrissat B."/>
            <person name="Morin E."/>
            <person name="Kohler A."/>
            <person name="Barry K."/>
            <person name="LaButti K."/>
            <person name="Morin E."/>
            <person name="Salamov A."/>
            <person name="Lipzen A."/>
            <person name="Mereny Z."/>
            <person name="Hegedus B."/>
            <person name="Baldrian P."/>
            <person name="Stursova M."/>
            <person name="Weitz H."/>
            <person name="Taylor A."/>
            <person name="Grigoriev I.V."/>
            <person name="Nagy L.G."/>
            <person name="Martin F."/>
            <person name="Kauserud H."/>
        </authorList>
    </citation>
    <scope>NUCLEOTIDE SEQUENCE</scope>
    <source>
        <strain evidence="1">CBHHK067</strain>
    </source>
</reference>
<evidence type="ECO:0000313" key="2">
    <source>
        <dbReference type="Proteomes" id="UP001221757"/>
    </source>
</evidence>
<comment type="caution">
    <text evidence="1">The sequence shown here is derived from an EMBL/GenBank/DDBJ whole genome shotgun (WGS) entry which is preliminary data.</text>
</comment>
<sequence>MKMNSLPARYGRKKISPSLCGLNPLIVDRHASGAWIRSISMSGDREGPGLHSVTTSQQGILACNVCSGVYYARLGLRYSVRHRRLERSDFKVERSLCSHSL</sequence>
<evidence type="ECO:0000313" key="1">
    <source>
        <dbReference type="EMBL" id="KAJ7707482.1"/>
    </source>
</evidence>
<dbReference type="EMBL" id="JARKIE010000005">
    <property type="protein sequence ID" value="KAJ7707482.1"/>
    <property type="molecule type" value="Genomic_DNA"/>
</dbReference>
<keyword evidence="2" id="KW-1185">Reference proteome</keyword>
<dbReference type="Proteomes" id="UP001221757">
    <property type="component" value="Unassembled WGS sequence"/>
</dbReference>
<dbReference type="AlphaFoldDB" id="A0AAD7GXV8"/>